<comment type="caution">
    <text evidence="1">The sequence shown here is derived from an EMBL/GenBank/DDBJ whole genome shotgun (WGS) entry which is preliminary data.</text>
</comment>
<dbReference type="Proteomes" id="UP001149954">
    <property type="component" value="Unassembled WGS sequence"/>
</dbReference>
<organism evidence="1 2">
    <name type="scientific">Penicillium fimorum</name>
    <dbReference type="NCBI Taxonomy" id="1882269"/>
    <lineage>
        <taxon>Eukaryota</taxon>
        <taxon>Fungi</taxon>
        <taxon>Dikarya</taxon>
        <taxon>Ascomycota</taxon>
        <taxon>Pezizomycotina</taxon>
        <taxon>Eurotiomycetes</taxon>
        <taxon>Eurotiomycetidae</taxon>
        <taxon>Eurotiales</taxon>
        <taxon>Aspergillaceae</taxon>
        <taxon>Penicillium</taxon>
    </lineage>
</organism>
<evidence type="ECO:0000313" key="1">
    <source>
        <dbReference type="EMBL" id="KAJ5512304.1"/>
    </source>
</evidence>
<dbReference type="EMBL" id="JAPWDS010000002">
    <property type="protein sequence ID" value="KAJ5512304.1"/>
    <property type="molecule type" value="Genomic_DNA"/>
</dbReference>
<keyword evidence="2" id="KW-1185">Reference proteome</keyword>
<protein>
    <submittedName>
        <fullName evidence="1">Uncharacterized protein</fullName>
    </submittedName>
</protein>
<sequence length="68" mass="7799">MTYDDLMIQMFLRESTVHVLYVPSPNANEKARFAGHFNNVKIKTNALLSLSRPSSRAKIGYQRHSPSY</sequence>
<accession>A0A9W9XXY9</accession>
<reference evidence="1" key="1">
    <citation type="submission" date="2022-12" db="EMBL/GenBank/DDBJ databases">
        <authorList>
            <person name="Petersen C."/>
        </authorList>
    </citation>
    <scope>NUCLEOTIDE SEQUENCE</scope>
    <source>
        <strain evidence="1">IBT 29495</strain>
    </source>
</reference>
<proteinExistence type="predicted"/>
<reference evidence="1" key="2">
    <citation type="journal article" date="2023" name="IMA Fungus">
        <title>Comparative genomic study of the Penicillium genus elucidates a diverse pangenome and 15 lateral gene transfer events.</title>
        <authorList>
            <person name="Petersen C."/>
            <person name="Sorensen T."/>
            <person name="Nielsen M.R."/>
            <person name="Sondergaard T.E."/>
            <person name="Sorensen J.L."/>
            <person name="Fitzpatrick D.A."/>
            <person name="Frisvad J.C."/>
            <person name="Nielsen K.L."/>
        </authorList>
    </citation>
    <scope>NUCLEOTIDE SEQUENCE</scope>
    <source>
        <strain evidence="1">IBT 29495</strain>
    </source>
</reference>
<evidence type="ECO:0000313" key="2">
    <source>
        <dbReference type="Proteomes" id="UP001149954"/>
    </source>
</evidence>
<dbReference type="AlphaFoldDB" id="A0A9W9XXY9"/>
<name>A0A9W9XXY9_9EURO</name>
<gene>
    <name evidence="1" type="ORF">N7463_001856</name>
</gene>